<dbReference type="Proteomes" id="UP000293296">
    <property type="component" value="Chromosome"/>
</dbReference>
<evidence type="ECO:0000256" key="1">
    <source>
        <dbReference type="ARBA" id="ARBA00022741"/>
    </source>
</evidence>
<dbReference type="AlphaFoldDB" id="A0A4P6HF39"/>
<dbReference type="InterPro" id="IPR050124">
    <property type="entry name" value="tRNA_CCA-adding_enzyme"/>
</dbReference>
<dbReference type="EMBL" id="CP026538">
    <property type="protein sequence ID" value="QAZ65771.1"/>
    <property type="molecule type" value="Genomic_DNA"/>
</dbReference>
<dbReference type="InterPro" id="IPR006674">
    <property type="entry name" value="HD_domain"/>
</dbReference>
<feature type="domain" description="HD" evidence="2">
    <location>
        <begin position="267"/>
        <end position="355"/>
    </location>
</feature>
<dbReference type="SUPFAM" id="SSF81891">
    <property type="entry name" value="Poly A polymerase C-terminal region-like"/>
    <property type="match status" value="1"/>
</dbReference>
<dbReference type="OrthoDB" id="14083at2"/>
<organism evidence="3 4">
    <name type="scientific">Solidesulfovibrio carbinolicus</name>
    <dbReference type="NCBI Taxonomy" id="296842"/>
    <lineage>
        <taxon>Bacteria</taxon>
        <taxon>Pseudomonadati</taxon>
        <taxon>Thermodesulfobacteriota</taxon>
        <taxon>Desulfovibrionia</taxon>
        <taxon>Desulfovibrionales</taxon>
        <taxon>Desulfovibrionaceae</taxon>
        <taxon>Solidesulfovibrio</taxon>
    </lineage>
</organism>
<dbReference type="GO" id="GO:0016787">
    <property type="term" value="F:hydrolase activity"/>
    <property type="evidence" value="ECO:0007669"/>
    <property type="project" value="UniProtKB-KW"/>
</dbReference>
<dbReference type="PANTHER" id="PTHR47545">
    <property type="entry name" value="MULTIFUNCTIONAL CCA PROTEIN"/>
    <property type="match status" value="1"/>
</dbReference>
<evidence type="ECO:0000259" key="2">
    <source>
        <dbReference type="Pfam" id="PF01966"/>
    </source>
</evidence>
<evidence type="ECO:0000313" key="4">
    <source>
        <dbReference type="Proteomes" id="UP000293296"/>
    </source>
</evidence>
<dbReference type="GO" id="GO:0000166">
    <property type="term" value="F:nucleotide binding"/>
    <property type="evidence" value="ECO:0007669"/>
    <property type="project" value="UniProtKB-KW"/>
</dbReference>
<dbReference type="Gene3D" id="1.10.3090.10">
    <property type="entry name" value="cca-adding enzyme, domain 2"/>
    <property type="match status" value="1"/>
</dbReference>
<evidence type="ECO:0000313" key="3">
    <source>
        <dbReference type="EMBL" id="QAZ65771.1"/>
    </source>
</evidence>
<accession>A0A4P6HF39</accession>
<name>A0A4P6HF39_9BACT</name>
<dbReference type="Pfam" id="PF01966">
    <property type="entry name" value="HD"/>
    <property type="match status" value="1"/>
</dbReference>
<dbReference type="KEGG" id="dcb:C3Y92_00340"/>
<reference evidence="3 4" key="1">
    <citation type="submission" date="2018-02" db="EMBL/GenBank/DDBJ databases">
        <title>Genome sequence of Desulfovibrio carbinolicus DSM 3852.</title>
        <authorList>
            <person name="Wilbanks E."/>
            <person name="Skennerton C.T."/>
            <person name="Orphan V.J."/>
        </authorList>
    </citation>
    <scope>NUCLEOTIDE SEQUENCE [LARGE SCALE GENOMIC DNA]</scope>
    <source>
        <strain evidence="3 4">DSM 3852</strain>
    </source>
</reference>
<protein>
    <submittedName>
        <fullName evidence="3">HD family phosphohydrolase</fullName>
    </submittedName>
</protein>
<keyword evidence="1" id="KW-0547">Nucleotide-binding</keyword>
<sequence length="440" mass="49824">MAQPFKDATAICKTIMRNGYDAYVINAVLQEKALDAAAPELDVATDAPLAEIQKLFPQSEACAEDGAFARLQSGDTTLYLYPADTADASHPEESVARLTSRLIARLTAKGLLPPHQACPYVPHQVEDHDGFADLSSGEVRLNGIPDEAIRQNYLRAVRALRFSANYNIPVEPNTFMAILRASRRIMDYVSVKDIMDEWRKVEAENMADFVERLYDTMILHWFLPEVATLARIKITSDDGVEYTLFEQTLAVMRHYPEELPYDWYGTLACLFHDVGKLHTAQYAGGDLHFYQHHQVGAKVTRKILSRLGFPPDETDLVCNLVRGHMHFHFMLTDRGIRRFRALDQYPRLIEMARADIKSVGGTYKEFNHNMKMLERTETPEEMLEPLLNGAQIMQLLSLKPGPAVGLIRDALLKAQISGDVASREDAERFVRAYWDKQGLH</sequence>
<proteinExistence type="predicted"/>
<keyword evidence="3" id="KW-0378">Hydrolase</keyword>
<keyword evidence="4" id="KW-1185">Reference proteome</keyword>
<dbReference type="RefSeq" id="WP_129348422.1">
    <property type="nucleotide sequence ID" value="NZ_CP026538.1"/>
</dbReference>
<gene>
    <name evidence="3" type="ORF">C3Y92_00340</name>
</gene>